<keyword evidence="3" id="KW-0804">Transcription</keyword>
<name>A0A5N5WH33_9EURO</name>
<dbReference type="InterPro" id="IPR001138">
    <property type="entry name" value="Zn2Cys6_DnaBD"/>
</dbReference>
<dbReference type="PANTHER" id="PTHR47655:SF3">
    <property type="entry name" value="ZN(II)2CYS6 TRANSCRIPTION FACTOR (EUROFUNG)"/>
    <property type="match status" value="1"/>
</dbReference>
<dbReference type="Proteomes" id="UP000326565">
    <property type="component" value="Unassembled WGS sequence"/>
</dbReference>
<dbReference type="SMART" id="SM00066">
    <property type="entry name" value="GAL4"/>
    <property type="match status" value="1"/>
</dbReference>
<evidence type="ECO:0000256" key="5">
    <source>
        <dbReference type="SAM" id="MobiDB-lite"/>
    </source>
</evidence>
<dbReference type="SUPFAM" id="SSF57701">
    <property type="entry name" value="Zn2/Cys6 DNA-binding domain"/>
    <property type="match status" value="1"/>
</dbReference>
<dbReference type="PROSITE" id="PS00463">
    <property type="entry name" value="ZN2_CY6_FUNGAL_1"/>
    <property type="match status" value="1"/>
</dbReference>
<sequence length="283" mass="32305">MVPRQSSPTFDISHSDSNTRKRVYKACDRCRLKKCKCDGGNPCVRCRTDDAICAFGKKREAHDKLYPKGYVEALEQQQVWLVYGLQELYRRFTDVERWPRGPLKCEANGRPLTHDLLTWLGALDHSKGERFEKDSQSIQQELWKQKVGHTQRQDSPDDSSEDAQSPVLSTRFSDTFARPPLVPPTFSPSLLQETTTKTGPQSVPISPGFIPPKAMHEDIANPSMLPDPQQWPNSLEGFDDMDPIANYNIMSFDDLVSIPMFNRQTLMNYVSYTKTKNDDEDIS</sequence>
<dbReference type="PANTHER" id="PTHR47655">
    <property type="entry name" value="QUINIC ACID UTILIZATION ACTIVATOR"/>
    <property type="match status" value="1"/>
</dbReference>
<dbReference type="Gene3D" id="4.10.240.10">
    <property type="entry name" value="Zn(2)-C6 fungal-type DNA-binding domain"/>
    <property type="match status" value="1"/>
</dbReference>
<reference evidence="7 8" key="1">
    <citation type="submission" date="2019-04" db="EMBL/GenBank/DDBJ databases">
        <title>Friends and foes A comparative genomics study of 23 Aspergillus species from section Flavi.</title>
        <authorList>
            <consortium name="DOE Joint Genome Institute"/>
            <person name="Kjaerbolling I."/>
            <person name="Vesth T."/>
            <person name="Frisvad J.C."/>
            <person name="Nybo J.L."/>
            <person name="Theobald S."/>
            <person name="Kildgaard S."/>
            <person name="Isbrandt T."/>
            <person name="Kuo A."/>
            <person name="Sato A."/>
            <person name="Lyhne E.K."/>
            <person name="Kogle M.E."/>
            <person name="Wiebenga A."/>
            <person name="Kun R.S."/>
            <person name="Lubbers R.J."/>
            <person name="Makela M.R."/>
            <person name="Barry K."/>
            <person name="Chovatia M."/>
            <person name="Clum A."/>
            <person name="Daum C."/>
            <person name="Haridas S."/>
            <person name="He G."/>
            <person name="LaButti K."/>
            <person name="Lipzen A."/>
            <person name="Mondo S."/>
            <person name="Riley R."/>
            <person name="Salamov A."/>
            <person name="Simmons B.A."/>
            <person name="Magnuson J.K."/>
            <person name="Henrissat B."/>
            <person name="Mortensen U.H."/>
            <person name="Larsen T.O."/>
            <person name="Devries R.P."/>
            <person name="Grigoriev I.V."/>
            <person name="Machida M."/>
            <person name="Baker S.E."/>
            <person name="Andersen M.R."/>
        </authorList>
    </citation>
    <scope>NUCLEOTIDE SEQUENCE [LARGE SCALE GENOMIC DNA]</scope>
    <source>
        <strain evidence="7 8">CBS 151.66</strain>
    </source>
</reference>
<dbReference type="AlphaFoldDB" id="A0A5N5WH33"/>
<keyword evidence="2" id="KW-0238">DNA-binding</keyword>
<evidence type="ECO:0000256" key="3">
    <source>
        <dbReference type="ARBA" id="ARBA00023163"/>
    </source>
</evidence>
<keyword evidence="8" id="KW-1185">Reference proteome</keyword>
<dbReference type="Pfam" id="PF00172">
    <property type="entry name" value="Zn_clus"/>
    <property type="match status" value="1"/>
</dbReference>
<dbReference type="GO" id="GO:0009893">
    <property type="term" value="P:positive regulation of metabolic process"/>
    <property type="evidence" value="ECO:0007669"/>
    <property type="project" value="UniProtKB-ARBA"/>
</dbReference>
<evidence type="ECO:0000256" key="2">
    <source>
        <dbReference type="ARBA" id="ARBA00023125"/>
    </source>
</evidence>
<evidence type="ECO:0000259" key="6">
    <source>
        <dbReference type="PROSITE" id="PS50048"/>
    </source>
</evidence>
<dbReference type="GO" id="GO:0003677">
    <property type="term" value="F:DNA binding"/>
    <property type="evidence" value="ECO:0007669"/>
    <property type="project" value="UniProtKB-KW"/>
</dbReference>
<dbReference type="GO" id="GO:0008270">
    <property type="term" value="F:zinc ion binding"/>
    <property type="evidence" value="ECO:0007669"/>
    <property type="project" value="InterPro"/>
</dbReference>
<feature type="region of interest" description="Disordered" evidence="5">
    <location>
        <begin position="143"/>
        <end position="167"/>
    </location>
</feature>
<evidence type="ECO:0000256" key="4">
    <source>
        <dbReference type="ARBA" id="ARBA00023242"/>
    </source>
</evidence>
<dbReference type="GO" id="GO:0000981">
    <property type="term" value="F:DNA-binding transcription factor activity, RNA polymerase II-specific"/>
    <property type="evidence" value="ECO:0007669"/>
    <property type="project" value="InterPro"/>
</dbReference>
<proteinExistence type="predicted"/>
<dbReference type="OrthoDB" id="4151048at2759"/>
<dbReference type="EMBL" id="ML732456">
    <property type="protein sequence ID" value="KAB8067696.1"/>
    <property type="molecule type" value="Genomic_DNA"/>
</dbReference>
<feature type="domain" description="Zn(2)-C6 fungal-type" evidence="6">
    <location>
        <begin position="26"/>
        <end position="55"/>
    </location>
</feature>
<keyword evidence="1" id="KW-0805">Transcription regulation</keyword>
<dbReference type="CDD" id="cd00067">
    <property type="entry name" value="GAL4"/>
    <property type="match status" value="1"/>
</dbReference>
<accession>A0A5N5WH33</accession>
<keyword evidence="4" id="KW-0539">Nucleus</keyword>
<evidence type="ECO:0000256" key="1">
    <source>
        <dbReference type="ARBA" id="ARBA00023015"/>
    </source>
</evidence>
<gene>
    <name evidence="7" type="ORF">BDV29DRAFT_199983</name>
</gene>
<dbReference type="InterPro" id="IPR052783">
    <property type="entry name" value="Metabolic/Drug-Res_Regulator"/>
</dbReference>
<organism evidence="7 8">
    <name type="scientific">Aspergillus leporis</name>
    <dbReference type="NCBI Taxonomy" id="41062"/>
    <lineage>
        <taxon>Eukaryota</taxon>
        <taxon>Fungi</taxon>
        <taxon>Dikarya</taxon>
        <taxon>Ascomycota</taxon>
        <taxon>Pezizomycotina</taxon>
        <taxon>Eurotiomycetes</taxon>
        <taxon>Eurotiomycetidae</taxon>
        <taxon>Eurotiales</taxon>
        <taxon>Aspergillaceae</taxon>
        <taxon>Aspergillus</taxon>
        <taxon>Aspergillus subgen. Circumdati</taxon>
    </lineage>
</organism>
<protein>
    <submittedName>
        <fullName evidence="7">Putative C6 transcription factor</fullName>
    </submittedName>
</protein>
<evidence type="ECO:0000313" key="7">
    <source>
        <dbReference type="EMBL" id="KAB8067696.1"/>
    </source>
</evidence>
<dbReference type="PROSITE" id="PS50048">
    <property type="entry name" value="ZN2_CY6_FUNGAL_2"/>
    <property type="match status" value="1"/>
</dbReference>
<dbReference type="InterPro" id="IPR036864">
    <property type="entry name" value="Zn2-C6_fun-type_DNA-bd_sf"/>
</dbReference>
<evidence type="ECO:0000313" key="8">
    <source>
        <dbReference type="Proteomes" id="UP000326565"/>
    </source>
</evidence>